<dbReference type="SUPFAM" id="SSF56209">
    <property type="entry name" value="Nitrile hydratase alpha chain"/>
    <property type="match status" value="1"/>
</dbReference>
<reference evidence="8 9" key="1">
    <citation type="submission" date="2019-03" db="EMBL/GenBank/DDBJ databases">
        <title>Genomic Encyclopedia of Type Strains, Phase IV (KMG-IV): sequencing the most valuable type-strain genomes for metagenomic binning, comparative biology and taxonomic classification.</title>
        <authorList>
            <person name="Goeker M."/>
        </authorList>
    </citation>
    <scope>NUCLEOTIDE SEQUENCE [LARGE SCALE GENOMIC DNA]</scope>
    <source>
        <strain evidence="8 9">DSM 26377</strain>
    </source>
</reference>
<feature type="domain" description="Nitrile hydratase alpha/Thiocyanate hydrolase gamma" evidence="7">
    <location>
        <begin position="14"/>
        <end position="195"/>
    </location>
</feature>
<comment type="similarity">
    <text evidence="1">Belongs to the nitrile hydratase subunit alpha family.</text>
</comment>
<evidence type="ECO:0000259" key="7">
    <source>
        <dbReference type="Pfam" id="PF02979"/>
    </source>
</evidence>
<dbReference type="NCBIfam" id="TIGR01323">
    <property type="entry name" value="nitrile_alph"/>
    <property type="match status" value="1"/>
</dbReference>
<name>A0A4S3K325_9GAMM</name>
<dbReference type="RefSeq" id="WP_133882276.1">
    <property type="nucleotide sequence ID" value="NZ_MWIN01000018.1"/>
</dbReference>
<keyword evidence="4" id="KW-0456">Lyase</keyword>
<dbReference type="InterPro" id="IPR004232">
    <property type="entry name" value="CN_Hdrtase_a/SCN_Hdrlase_g"/>
</dbReference>
<dbReference type="InterPro" id="IPR018141">
    <property type="entry name" value="Nitrile_hydratase_asu"/>
</dbReference>
<dbReference type="EMBL" id="SOBT01000009">
    <property type="protein sequence ID" value="TDU28749.1"/>
    <property type="molecule type" value="Genomic_DNA"/>
</dbReference>
<evidence type="ECO:0000256" key="5">
    <source>
        <dbReference type="ARBA" id="ARBA00044877"/>
    </source>
</evidence>
<feature type="binding site" evidence="6">
    <location>
        <position position="105"/>
    </location>
    <ligand>
        <name>Fe(3+)</name>
        <dbReference type="ChEBI" id="CHEBI:29034"/>
    </ligand>
</feature>
<evidence type="ECO:0000256" key="6">
    <source>
        <dbReference type="PIRSR" id="PIRSR001426-1"/>
    </source>
</evidence>
<comment type="caution">
    <text evidence="8">The sequence shown here is derived from an EMBL/GenBank/DDBJ whole genome shotgun (WGS) entry which is preliminary data.</text>
</comment>
<proteinExistence type="inferred from homology"/>
<evidence type="ECO:0000313" key="9">
    <source>
        <dbReference type="Proteomes" id="UP000295341"/>
    </source>
</evidence>
<dbReference type="Gene3D" id="3.90.330.10">
    <property type="entry name" value="Nitrile hydratase alpha /Thiocyanate hydrolase gamma"/>
    <property type="match status" value="1"/>
</dbReference>
<dbReference type="AlphaFoldDB" id="A0A4S3K325"/>
<protein>
    <recommendedName>
        <fullName evidence="2">nitrile hydratase</fullName>
        <ecNumber evidence="2">4.2.1.84</ecNumber>
    </recommendedName>
</protein>
<dbReference type="PIRSF" id="PIRSF001426">
    <property type="entry name" value="NHase_alpha"/>
    <property type="match status" value="1"/>
</dbReference>
<dbReference type="GO" id="GO:0046914">
    <property type="term" value="F:transition metal ion binding"/>
    <property type="evidence" value="ECO:0007669"/>
    <property type="project" value="InterPro"/>
</dbReference>
<evidence type="ECO:0000256" key="1">
    <source>
        <dbReference type="ARBA" id="ARBA00009363"/>
    </source>
</evidence>
<evidence type="ECO:0000313" key="8">
    <source>
        <dbReference type="EMBL" id="TDU28749.1"/>
    </source>
</evidence>
<dbReference type="InterPro" id="IPR036648">
    <property type="entry name" value="CN_Hdrase_a/SCN_Hdrase_g_sf"/>
</dbReference>
<dbReference type="Proteomes" id="UP000295341">
    <property type="component" value="Unassembled WGS sequence"/>
</dbReference>
<feature type="binding site" evidence="6">
    <location>
        <position position="110"/>
    </location>
    <ligand>
        <name>Fe(3+)</name>
        <dbReference type="ChEBI" id="CHEBI:29034"/>
    </ligand>
</feature>
<gene>
    <name evidence="8" type="ORF">DFR24_3124</name>
</gene>
<evidence type="ECO:0000256" key="2">
    <source>
        <dbReference type="ARBA" id="ARBA00013079"/>
    </source>
</evidence>
<dbReference type="GO" id="GO:0018822">
    <property type="term" value="F:nitrile hydratase activity"/>
    <property type="evidence" value="ECO:0007669"/>
    <property type="project" value="UniProtKB-EC"/>
</dbReference>
<evidence type="ECO:0000256" key="3">
    <source>
        <dbReference type="ARBA" id="ARBA00022723"/>
    </source>
</evidence>
<keyword evidence="9" id="KW-1185">Reference proteome</keyword>
<keyword evidence="6" id="KW-0408">Iron</keyword>
<evidence type="ECO:0000256" key="4">
    <source>
        <dbReference type="ARBA" id="ARBA00023239"/>
    </source>
</evidence>
<dbReference type="EC" id="4.2.1.84" evidence="2"/>
<dbReference type="InterPro" id="IPR023900">
    <property type="entry name" value="CN_Hdrtase_asu/SCN_Hdrlase_gsu"/>
</dbReference>
<dbReference type="OrthoDB" id="528553at2"/>
<keyword evidence="3 6" id="KW-0479">Metal-binding</keyword>
<organism evidence="8 9">
    <name type="scientific">Panacagrimonas perspica</name>
    <dbReference type="NCBI Taxonomy" id="381431"/>
    <lineage>
        <taxon>Bacteria</taxon>
        <taxon>Pseudomonadati</taxon>
        <taxon>Pseudomonadota</taxon>
        <taxon>Gammaproteobacteria</taxon>
        <taxon>Nevskiales</taxon>
        <taxon>Nevskiaceae</taxon>
        <taxon>Panacagrimonas</taxon>
    </lineage>
</organism>
<comment type="catalytic activity">
    <reaction evidence="5">
        <text>an aliphatic primary amide = an aliphatic nitrile + H2O</text>
        <dbReference type="Rhea" id="RHEA:12673"/>
        <dbReference type="ChEBI" id="CHEBI:15377"/>
        <dbReference type="ChEBI" id="CHEBI:65285"/>
        <dbReference type="ChEBI" id="CHEBI:80291"/>
        <dbReference type="EC" id="4.2.1.84"/>
    </reaction>
</comment>
<sequence length="200" mass="22119">MSDHHSPEAPLASKAARANALRAALDEKNLIPKDYIENFAHVAENDWKPQNGAHVVAKAWTDPAFRERLLKDATAACAELGYGGPQGEYIVALVDTPQLHHVIVCTLCSCTAWPILGLPPDWYKSFEYRSRVVRESRSLLREMGLDLPESVEIRVVDTTAETRFLVLPLRPQGTKGWSEDQLAALVSKNVLIGVALPKID</sequence>
<feature type="binding site" evidence="6">
    <location>
        <position position="108"/>
    </location>
    <ligand>
        <name>Fe(3+)</name>
        <dbReference type="ChEBI" id="CHEBI:29034"/>
    </ligand>
</feature>
<feature type="binding site" evidence="6">
    <location>
        <position position="109"/>
    </location>
    <ligand>
        <name>Fe(3+)</name>
        <dbReference type="ChEBI" id="CHEBI:29034"/>
    </ligand>
</feature>
<dbReference type="Pfam" id="PF02979">
    <property type="entry name" value="NHase_alpha"/>
    <property type="match status" value="1"/>
</dbReference>
<accession>A0A4S3K325</accession>